<organism evidence="2 3">
    <name type="scientific">Periplaneta americana</name>
    <name type="common">American cockroach</name>
    <name type="synonym">Blatta americana</name>
    <dbReference type="NCBI Taxonomy" id="6978"/>
    <lineage>
        <taxon>Eukaryota</taxon>
        <taxon>Metazoa</taxon>
        <taxon>Ecdysozoa</taxon>
        <taxon>Arthropoda</taxon>
        <taxon>Hexapoda</taxon>
        <taxon>Insecta</taxon>
        <taxon>Pterygota</taxon>
        <taxon>Neoptera</taxon>
        <taxon>Polyneoptera</taxon>
        <taxon>Dictyoptera</taxon>
        <taxon>Blattodea</taxon>
        <taxon>Blattoidea</taxon>
        <taxon>Blattidae</taxon>
        <taxon>Blattinae</taxon>
        <taxon>Periplaneta</taxon>
    </lineage>
</organism>
<accession>A0ABQ8T3B9</accession>
<sequence>MECDETQNSRKNVKPCSLTKLKQLTSECIHNIDVEDWQKACDKVKTIKEDYWRRDALMEQEIEQITINVGLSTSDDEGDDNNCEASCNESEGGSTTIQQGVQQKRQAKQNK</sequence>
<comment type="caution">
    <text evidence="2">The sequence shown here is derived from an EMBL/GenBank/DDBJ whole genome shotgun (WGS) entry which is preliminary data.</text>
</comment>
<dbReference type="Proteomes" id="UP001148838">
    <property type="component" value="Unassembled WGS sequence"/>
</dbReference>
<feature type="compositionally biased region" description="Polar residues" evidence="1">
    <location>
        <begin position="83"/>
        <end position="97"/>
    </location>
</feature>
<gene>
    <name evidence="2" type="ORF">ANN_08699</name>
</gene>
<proteinExistence type="predicted"/>
<evidence type="ECO:0000256" key="1">
    <source>
        <dbReference type="SAM" id="MobiDB-lite"/>
    </source>
</evidence>
<reference evidence="2 3" key="1">
    <citation type="journal article" date="2022" name="Allergy">
        <title>Genome assembly and annotation of Periplaneta americana reveal a comprehensive cockroach allergen profile.</title>
        <authorList>
            <person name="Wang L."/>
            <person name="Xiong Q."/>
            <person name="Saelim N."/>
            <person name="Wang L."/>
            <person name="Nong W."/>
            <person name="Wan A.T."/>
            <person name="Shi M."/>
            <person name="Liu X."/>
            <person name="Cao Q."/>
            <person name="Hui J.H.L."/>
            <person name="Sookrung N."/>
            <person name="Leung T.F."/>
            <person name="Tungtrongchitr A."/>
            <person name="Tsui S.K.W."/>
        </authorList>
    </citation>
    <scope>NUCLEOTIDE SEQUENCE [LARGE SCALE GENOMIC DNA]</scope>
    <source>
        <strain evidence="2">PWHHKU_190912</strain>
    </source>
</reference>
<evidence type="ECO:0000313" key="2">
    <source>
        <dbReference type="EMBL" id="KAJ4440554.1"/>
    </source>
</evidence>
<protein>
    <submittedName>
        <fullName evidence="2">Uncharacterized protein</fullName>
    </submittedName>
</protein>
<feature type="region of interest" description="Disordered" evidence="1">
    <location>
        <begin position="69"/>
        <end position="111"/>
    </location>
</feature>
<evidence type="ECO:0000313" key="3">
    <source>
        <dbReference type="Proteomes" id="UP001148838"/>
    </source>
</evidence>
<keyword evidence="3" id="KW-1185">Reference proteome</keyword>
<dbReference type="EMBL" id="JAJSOF020000017">
    <property type="protein sequence ID" value="KAJ4440554.1"/>
    <property type="molecule type" value="Genomic_DNA"/>
</dbReference>
<name>A0ABQ8T3B9_PERAM</name>